<feature type="domain" description="Bacterial CdiA-CT RNAse A" evidence="1">
    <location>
        <begin position="49"/>
        <end position="161"/>
    </location>
</feature>
<keyword evidence="3" id="KW-1185">Reference proteome</keyword>
<organism evidence="2 3">
    <name type="scientific">Scopulibacillus cellulosilyticus</name>
    <dbReference type="NCBI Taxonomy" id="2665665"/>
    <lineage>
        <taxon>Bacteria</taxon>
        <taxon>Bacillati</taxon>
        <taxon>Bacillota</taxon>
        <taxon>Bacilli</taxon>
        <taxon>Bacillales</taxon>
        <taxon>Sporolactobacillaceae</taxon>
        <taxon>Scopulibacillus</taxon>
    </lineage>
</organism>
<evidence type="ECO:0000313" key="3">
    <source>
        <dbReference type="Proteomes" id="UP001596505"/>
    </source>
</evidence>
<sequence length="167" mass="19216">MKWIRLLWVALLTVVIISGCNPTVVKHSENSKTQHVSNNILDEMEGKNGHTLERHAGKSDNELEDRLHRDRHITAASTYYNKETATKAVQDTLRVHDREINHWLYKSHRNRLVLKTHHSFAAGKSVLRSDMRVHDHLHDTLTVLQKDPSSKLKYKIITSYPIVKGGS</sequence>
<dbReference type="NCBIfam" id="NF041883">
    <property type="entry name" value="RNase_A_lipo"/>
    <property type="match status" value="1"/>
</dbReference>
<dbReference type="Proteomes" id="UP001596505">
    <property type="component" value="Unassembled WGS sequence"/>
</dbReference>
<evidence type="ECO:0000313" key="2">
    <source>
        <dbReference type="EMBL" id="MFC7393750.1"/>
    </source>
</evidence>
<comment type="caution">
    <text evidence="2">The sequence shown here is derived from an EMBL/GenBank/DDBJ whole genome shotgun (WGS) entry which is preliminary data.</text>
</comment>
<reference evidence="3" key="1">
    <citation type="journal article" date="2019" name="Int. J. Syst. Evol. Microbiol.">
        <title>The Global Catalogue of Microorganisms (GCM) 10K type strain sequencing project: providing services to taxonomists for standard genome sequencing and annotation.</title>
        <authorList>
            <consortium name="The Broad Institute Genomics Platform"/>
            <consortium name="The Broad Institute Genome Sequencing Center for Infectious Disease"/>
            <person name="Wu L."/>
            <person name="Ma J."/>
        </authorList>
    </citation>
    <scope>NUCLEOTIDE SEQUENCE [LARGE SCALE GENOMIC DNA]</scope>
    <source>
        <strain evidence="3">CGMCC 1.16305</strain>
    </source>
</reference>
<dbReference type="RefSeq" id="WP_380966379.1">
    <property type="nucleotide sequence ID" value="NZ_JBHTCO010000015.1"/>
</dbReference>
<name>A0ABW2Q157_9BACL</name>
<gene>
    <name evidence="2" type="ORF">ACFQRG_12370</name>
</gene>
<protein>
    <submittedName>
        <fullName evidence="2">RNase A-like domain-containing lipoprotein</fullName>
    </submittedName>
</protein>
<evidence type="ECO:0000259" key="1">
    <source>
        <dbReference type="Pfam" id="PF18431"/>
    </source>
</evidence>
<dbReference type="CDD" id="cd20684">
    <property type="entry name" value="CdiA-CT_Yk_RNaseA-like"/>
    <property type="match status" value="1"/>
</dbReference>
<dbReference type="InterPro" id="IPR041436">
    <property type="entry name" value="RNAse_A_bac"/>
</dbReference>
<dbReference type="EMBL" id="JBHTCO010000015">
    <property type="protein sequence ID" value="MFC7393750.1"/>
    <property type="molecule type" value="Genomic_DNA"/>
</dbReference>
<proteinExistence type="predicted"/>
<dbReference type="PROSITE" id="PS51257">
    <property type="entry name" value="PROKAR_LIPOPROTEIN"/>
    <property type="match status" value="1"/>
</dbReference>
<accession>A0ABW2Q157</accession>
<dbReference type="Pfam" id="PF18431">
    <property type="entry name" value="RNAse_A_bac"/>
    <property type="match status" value="1"/>
</dbReference>